<proteinExistence type="predicted"/>
<dbReference type="SUPFAM" id="SSF50952">
    <property type="entry name" value="Soluble quinoprotein glucose dehydrogenase"/>
    <property type="match status" value="1"/>
</dbReference>
<reference evidence="2 3" key="1">
    <citation type="submission" date="2019-03" db="EMBL/GenBank/DDBJ databases">
        <title>Genomic Encyclopedia of Type Strains, Phase IV (KMG-IV): sequencing the most valuable type-strain genomes for metagenomic binning, comparative biology and taxonomic classification.</title>
        <authorList>
            <person name="Goeker M."/>
        </authorList>
    </citation>
    <scope>NUCLEOTIDE SEQUENCE [LARGE SCALE GENOMIC DNA]</scope>
    <source>
        <strain evidence="2 3">DSM 25903</strain>
    </source>
</reference>
<accession>A0A4R7C7P1</accession>
<evidence type="ECO:0000313" key="3">
    <source>
        <dbReference type="Proteomes" id="UP000295122"/>
    </source>
</evidence>
<evidence type="ECO:0000259" key="1">
    <source>
        <dbReference type="Pfam" id="PF07995"/>
    </source>
</evidence>
<organism evidence="2 3">
    <name type="scientific">Enterovirga rhinocerotis</name>
    <dbReference type="NCBI Taxonomy" id="1339210"/>
    <lineage>
        <taxon>Bacteria</taxon>
        <taxon>Pseudomonadati</taxon>
        <taxon>Pseudomonadota</taxon>
        <taxon>Alphaproteobacteria</taxon>
        <taxon>Hyphomicrobiales</taxon>
        <taxon>Methylobacteriaceae</taxon>
        <taxon>Enterovirga</taxon>
    </lineage>
</organism>
<dbReference type="Pfam" id="PF07995">
    <property type="entry name" value="GSDH"/>
    <property type="match status" value="1"/>
</dbReference>
<feature type="domain" description="Glucose/Sorbosone dehydrogenase" evidence="1">
    <location>
        <begin position="5"/>
        <end position="330"/>
    </location>
</feature>
<sequence>MESLPHSWSFGFLPDGRILTAQKAGEMRIVGKDGRITEVAGVPRVDARGQGGLLDLAPSPRFAEDRLVFFSFAEPRDPGNGTSVGRARLVEDGGRARLEDVRVIFRQEPSWNNNMHFGSRLVFDDAGRLYITVGERSDAAARGQAQDLGSGLGKVFRIEADGAIPKDNPFVGQPGKVPSIWSYGHRNLQSAALDARGRLWTVEHGPRGGDELNRPEAGKNYGWPLVTYGAEYSGNRVGRGLTQREGTEQPVYYWDPVIAPSGLAIYRGALFPEWRGAMIVGGLVSQGVVVLRMADDRVATEERIPLSARIRDVREGPDGAVYALTERDKGGSRILRLAPRP</sequence>
<keyword evidence="3" id="KW-1185">Reference proteome</keyword>
<evidence type="ECO:0000313" key="2">
    <source>
        <dbReference type="EMBL" id="TDR93982.1"/>
    </source>
</evidence>
<dbReference type="AlphaFoldDB" id="A0A4R7C7P1"/>
<gene>
    <name evidence="2" type="ORF">EV668_1251</name>
</gene>
<dbReference type="PANTHER" id="PTHR19328">
    <property type="entry name" value="HEDGEHOG-INTERACTING PROTEIN"/>
    <property type="match status" value="1"/>
</dbReference>
<dbReference type="Gene3D" id="2.120.10.30">
    <property type="entry name" value="TolB, C-terminal domain"/>
    <property type="match status" value="1"/>
</dbReference>
<dbReference type="EMBL" id="SNZR01000011">
    <property type="protein sequence ID" value="TDR93982.1"/>
    <property type="molecule type" value="Genomic_DNA"/>
</dbReference>
<comment type="caution">
    <text evidence="2">The sequence shown here is derived from an EMBL/GenBank/DDBJ whole genome shotgun (WGS) entry which is preliminary data.</text>
</comment>
<dbReference type="PANTHER" id="PTHR19328:SF75">
    <property type="entry name" value="ALDOSE SUGAR DEHYDROGENASE YLII"/>
    <property type="match status" value="1"/>
</dbReference>
<dbReference type="InterPro" id="IPR011041">
    <property type="entry name" value="Quinoprot_gluc/sorb_DH_b-prop"/>
</dbReference>
<dbReference type="Proteomes" id="UP000295122">
    <property type="component" value="Unassembled WGS sequence"/>
</dbReference>
<dbReference type="InterPro" id="IPR011042">
    <property type="entry name" value="6-blade_b-propeller_TolB-like"/>
</dbReference>
<dbReference type="InterPro" id="IPR012938">
    <property type="entry name" value="Glc/Sorbosone_DH"/>
</dbReference>
<name>A0A4R7C7P1_9HYPH</name>
<protein>
    <submittedName>
        <fullName evidence="2">Glucose/arabinose dehydrogenase</fullName>
    </submittedName>
</protein>